<accession>A0A6S7EXD6</accession>
<sequence>MQRRTFCLGALSAGMMFRSMANAAETYPSRAVRVVVPYAAGGGPDIMVRQFGPVLSASMGQPIVVENKVGAGGVLAAQYVAQAAADGYTVLLGSNSHLIQKALQPSLMFDPEQDFLPVTLIGASPSVLVVPAKSPYRTAQDLIAALKAQPGKMNYASGGIGSAAHLGGATFVTLLGAEATHVPFKGSVEIPTSLLRGDTDFAFAIAGTAVPQVQGGRLRALAVTSREPMAELAGVPTLREILGSDLAVQEFWFGFWLPRKAGAGVVDKLYGATTASLKDPGVKSSFEAAGVSVIQSDSPQAAASFVRSEARKWAEIIKLTGITAG</sequence>
<gene>
    <name evidence="3" type="ORF">LMG26858_05394</name>
</gene>
<evidence type="ECO:0000313" key="4">
    <source>
        <dbReference type="Proteomes" id="UP000494117"/>
    </source>
</evidence>
<dbReference type="EMBL" id="CADILG010000060">
    <property type="protein sequence ID" value="CAB3921866.1"/>
    <property type="molecule type" value="Genomic_DNA"/>
</dbReference>
<dbReference type="SUPFAM" id="SSF53850">
    <property type="entry name" value="Periplasmic binding protein-like II"/>
    <property type="match status" value="1"/>
</dbReference>
<proteinExistence type="inferred from homology"/>
<dbReference type="PANTHER" id="PTHR42928:SF5">
    <property type="entry name" value="BLR1237 PROTEIN"/>
    <property type="match status" value="1"/>
</dbReference>
<keyword evidence="2" id="KW-0732">Signal</keyword>
<keyword evidence="4" id="KW-1185">Reference proteome</keyword>
<name>A0A6S7EXD6_9BURK</name>
<evidence type="ECO:0000313" key="3">
    <source>
        <dbReference type="EMBL" id="CAB3921866.1"/>
    </source>
</evidence>
<dbReference type="Pfam" id="PF03401">
    <property type="entry name" value="TctC"/>
    <property type="match status" value="1"/>
</dbReference>
<comment type="similarity">
    <text evidence="1">Belongs to the UPF0065 (bug) family.</text>
</comment>
<dbReference type="Gene3D" id="3.40.190.10">
    <property type="entry name" value="Periplasmic binding protein-like II"/>
    <property type="match status" value="1"/>
</dbReference>
<dbReference type="AlphaFoldDB" id="A0A6S7EXD6"/>
<evidence type="ECO:0000256" key="1">
    <source>
        <dbReference type="ARBA" id="ARBA00006987"/>
    </source>
</evidence>
<dbReference type="RefSeq" id="WP_175210292.1">
    <property type="nucleotide sequence ID" value="NZ_CADILG010000060.1"/>
</dbReference>
<organism evidence="3 4">
    <name type="scientific">Achromobacter anxifer</name>
    <dbReference type="NCBI Taxonomy" id="1287737"/>
    <lineage>
        <taxon>Bacteria</taxon>
        <taxon>Pseudomonadati</taxon>
        <taxon>Pseudomonadota</taxon>
        <taxon>Betaproteobacteria</taxon>
        <taxon>Burkholderiales</taxon>
        <taxon>Alcaligenaceae</taxon>
        <taxon>Achromobacter</taxon>
    </lineage>
</organism>
<feature type="signal peptide" evidence="2">
    <location>
        <begin position="1"/>
        <end position="23"/>
    </location>
</feature>
<dbReference type="Gene3D" id="3.40.190.150">
    <property type="entry name" value="Bordetella uptake gene, domain 1"/>
    <property type="match status" value="1"/>
</dbReference>
<dbReference type="InterPro" id="IPR005064">
    <property type="entry name" value="BUG"/>
</dbReference>
<protein>
    <submittedName>
        <fullName evidence="3">Uncharacterized protein</fullName>
    </submittedName>
</protein>
<dbReference type="Proteomes" id="UP000494117">
    <property type="component" value="Unassembled WGS sequence"/>
</dbReference>
<dbReference type="PANTHER" id="PTHR42928">
    <property type="entry name" value="TRICARBOXYLATE-BINDING PROTEIN"/>
    <property type="match status" value="1"/>
</dbReference>
<evidence type="ECO:0000256" key="2">
    <source>
        <dbReference type="SAM" id="SignalP"/>
    </source>
</evidence>
<dbReference type="InterPro" id="IPR042100">
    <property type="entry name" value="Bug_dom1"/>
</dbReference>
<dbReference type="PIRSF" id="PIRSF017082">
    <property type="entry name" value="YflP"/>
    <property type="match status" value="1"/>
</dbReference>
<reference evidence="3 4" key="1">
    <citation type="submission" date="2020-04" db="EMBL/GenBank/DDBJ databases">
        <authorList>
            <person name="De Canck E."/>
        </authorList>
    </citation>
    <scope>NUCLEOTIDE SEQUENCE [LARGE SCALE GENOMIC DNA]</scope>
    <source>
        <strain evidence="3 4">LMG 26858</strain>
    </source>
</reference>
<feature type="chain" id="PRO_5028837299" evidence="2">
    <location>
        <begin position="24"/>
        <end position="325"/>
    </location>
</feature>